<dbReference type="STRING" id="4536.A0A0E0HFQ1"/>
<dbReference type="PANTHER" id="PTHR47955:SF21">
    <property type="entry name" value="OS06G0642300 PROTEIN"/>
    <property type="match status" value="1"/>
</dbReference>
<proteinExistence type="inferred from homology"/>
<organism evidence="5">
    <name type="scientific">Oryza nivara</name>
    <name type="common">Indian wild rice</name>
    <name type="synonym">Oryza sativa f. spontanea</name>
    <dbReference type="NCBI Taxonomy" id="4536"/>
    <lineage>
        <taxon>Eukaryota</taxon>
        <taxon>Viridiplantae</taxon>
        <taxon>Streptophyta</taxon>
        <taxon>Embryophyta</taxon>
        <taxon>Tracheophyta</taxon>
        <taxon>Spermatophyta</taxon>
        <taxon>Magnoliopsida</taxon>
        <taxon>Liliopsida</taxon>
        <taxon>Poales</taxon>
        <taxon>Poaceae</taxon>
        <taxon>BOP clade</taxon>
        <taxon>Oryzoideae</taxon>
        <taxon>Oryzeae</taxon>
        <taxon>Oryzinae</taxon>
        <taxon>Oryza</taxon>
    </lineage>
</organism>
<dbReference type="eggNOG" id="KOG0156">
    <property type="taxonomic scope" value="Eukaryota"/>
</dbReference>
<reference evidence="5" key="1">
    <citation type="submission" date="2015-04" db="UniProtKB">
        <authorList>
            <consortium name="EnsemblPlants"/>
        </authorList>
    </citation>
    <scope>IDENTIFICATION</scope>
    <source>
        <strain evidence="5">SL10</strain>
    </source>
</reference>
<evidence type="ECO:0000256" key="1">
    <source>
        <dbReference type="ARBA" id="ARBA00010617"/>
    </source>
</evidence>
<dbReference type="GO" id="GO:0020037">
    <property type="term" value="F:heme binding"/>
    <property type="evidence" value="ECO:0007669"/>
    <property type="project" value="InterPro"/>
</dbReference>
<dbReference type="InterPro" id="IPR036396">
    <property type="entry name" value="Cyt_P450_sf"/>
</dbReference>
<keyword evidence="2" id="KW-0479">Metal-binding</keyword>
<dbReference type="GO" id="GO:0004497">
    <property type="term" value="F:monooxygenase activity"/>
    <property type="evidence" value="ECO:0007669"/>
    <property type="project" value="InterPro"/>
</dbReference>
<sequence>MDKSGTDELNLLWSCSLNLTLLLLLLVPAGIHIVSLKLRHRRENTSTDGLRLPPGPWRLPIIGSLHYLRVVVASTPDAAREVLKTHDATMSTAVSANIGDGRWRHQHGICTLELLSAKRVRSFRPIREEQDTRLVGAVVAAAAPSGEPVNVRRLIGRPMTDLALRAIMGEHCTPSGPPPHPRCTT</sequence>
<keyword evidence="3" id="KW-0408">Iron</keyword>
<protein>
    <submittedName>
        <fullName evidence="5">Uncharacterized protein</fullName>
    </submittedName>
</protein>
<feature type="transmembrane region" description="Helical" evidence="4">
    <location>
        <begin position="12"/>
        <end position="34"/>
    </location>
</feature>
<dbReference type="PANTHER" id="PTHR47955">
    <property type="entry name" value="CYTOCHROME P450 FAMILY 71 PROTEIN"/>
    <property type="match status" value="1"/>
</dbReference>
<keyword evidence="6" id="KW-1185">Reference proteome</keyword>
<evidence type="ECO:0000313" key="5">
    <source>
        <dbReference type="EnsemblPlants" id="ONIVA05G20520.1"/>
    </source>
</evidence>
<keyword evidence="4" id="KW-0472">Membrane</keyword>
<evidence type="ECO:0000256" key="4">
    <source>
        <dbReference type="SAM" id="Phobius"/>
    </source>
</evidence>
<dbReference type="Proteomes" id="UP000006591">
    <property type="component" value="Chromosome 5"/>
</dbReference>
<dbReference type="OMA" id="AIMGEHC"/>
<dbReference type="AlphaFoldDB" id="A0A0E0HFQ1"/>
<dbReference type="Gramene" id="ONIVA05G20520.1">
    <property type="protein sequence ID" value="ONIVA05G20520.1"/>
    <property type="gene ID" value="ONIVA05G20520"/>
</dbReference>
<dbReference type="SUPFAM" id="SSF48264">
    <property type="entry name" value="Cytochrome P450"/>
    <property type="match status" value="1"/>
</dbReference>
<dbReference type="EnsemblPlants" id="ONIVA05G20520.1">
    <property type="protein sequence ID" value="ONIVA05G20520.1"/>
    <property type="gene ID" value="ONIVA05G20520"/>
</dbReference>
<dbReference type="HOGENOM" id="CLU_1463505_0_0_1"/>
<evidence type="ECO:0000256" key="2">
    <source>
        <dbReference type="ARBA" id="ARBA00022723"/>
    </source>
</evidence>
<name>A0A0E0HFQ1_ORYNI</name>
<dbReference type="GO" id="GO:0016705">
    <property type="term" value="F:oxidoreductase activity, acting on paired donors, with incorporation or reduction of molecular oxygen"/>
    <property type="evidence" value="ECO:0007669"/>
    <property type="project" value="InterPro"/>
</dbReference>
<dbReference type="Gene3D" id="1.10.630.10">
    <property type="entry name" value="Cytochrome P450"/>
    <property type="match status" value="1"/>
</dbReference>
<keyword evidence="4" id="KW-0812">Transmembrane</keyword>
<evidence type="ECO:0000313" key="6">
    <source>
        <dbReference type="Proteomes" id="UP000006591"/>
    </source>
</evidence>
<accession>A0A0E0HFQ1</accession>
<comment type="similarity">
    <text evidence="1">Belongs to the cytochrome P450 family.</text>
</comment>
<keyword evidence="4" id="KW-1133">Transmembrane helix</keyword>
<dbReference type="GO" id="GO:0005506">
    <property type="term" value="F:iron ion binding"/>
    <property type="evidence" value="ECO:0007669"/>
    <property type="project" value="InterPro"/>
</dbReference>
<evidence type="ECO:0000256" key="3">
    <source>
        <dbReference type="ARBA" id="ARBA00023004"/>
    </source>
</evidence>
<reference evidence="5" key="2">
    <citation type="submission" date="2018-04" db="EMBL/GenBank/DDBJ databases">
        <title>OnivRS2 (Oryza nivara Reference Sequence Version 2).</title>
        <authorList>
            <person name="Zhang J."/>
            <person name="Kudrna D."/>
            <person name="Lee S."/>
            <person name="Talag J."/>
            <person name="Rajasekar S."/>
            <person name="Welchert J."/>
            <person name="Hsing Y.-I."/>
            <person name="Wing R.A."/>
        </authorList>
    </citation>
    <scope>NUCLEOTIDE SEQUENCE [LARGE SCALE GENOMIC DNA]</scope>
    <source>
        <strain evidence="5">SL10</strain>
    </source>
</reference>